<evidence type="ECO:0000256" key="9">
    <source>
        <dbReference type="SAM" id="Phobius"/>
    </source>
</evidence>
<feature type="compositionally biased region" description="Polar residues" evidence="8">
    <location>
        <begin position="11"/>
        <end position="26"/>
    </location>
</feature>
<keyword evidence="5 9" id="KW-0812">Transmembrane</keyword>
<keyword evidence="6 9" id="KW-1133">Transmembrane helix</keyword>
<feature type="transmembrane region" description="Helical" evidence="9">
    <location>
        <begin position="136"/>
        <end position="154"/>
    </location>
</feature>
<feature type="transmembrane region" description="Helical" evidence="9">
    <location>
        <begin position="403"/>
        <end position="436"/>
    </location>
</feature>
<dbReference type="PANTHER" id="PTHR21716">
    <property type="entry name" value="TRANSMEMBRANE PROTEIN"/>
    <property type="match status" value="1"/>
</dbReference>
<dbReference type="Pfam" id="PF01594">
    <property type="entry name" value="AI-2E_transport"/>
    <property type="match status" value="1"/>
</dbReference>
<dbReference type="InterPro" id="IPR002549">
    <property type="entry name" value="AI-2E-like"/>
</dbReference>
<feature type="region of interest" description="Disordered" evidence="8">
    <location>
        <begin position="1"/>
        <end position="72"/>
    </location>
</feature>
<keyword evidence="4" id="KW-1003">Cell membrane</keyword>
<comment type="subcellular location">
    <subcellularLocation>
        <location evidence="1">Cell membrane</location>
        <topology evidence="1">Multi-pass membrane protein</topology>
    </subcellularLocation>
</comment>
<dbReference type="AlphaFoldDB" id="A0AAU8PIU6"/>
<protein>
    <submittedName>
        <fullName evidence="10">AI-2E family transporter</fullName>
    </submittedName>
</protein>
<dbReference type="GO" id="GO:0005886">
    <property type="term" value="C:plasma membrane"/>
    <property type="evidence" value="ECO:0007669"/>
    <property type="project" value="UniProtKB-SubCell"/>
</dbReference>
<sequence>MQTLHIRHNVVVTSNTSPQDPSNTNPLPEELGSLFDPEDAGRSQSSLRSPSSQPAPPPENADSPVPHEESSASFVPDAEATAIFEELEPGSERTHIDRSEIIADGVKVLAQWCIRILIIAATGFAGWYLIKQFWRGLLPVVLALIVCTVLWAPTAWMRKRGVPSGLAALVSILASFGFFGGLIWVISPDIARQSQTLYFQAFEGVQKVQLWLQGPPFNLDSDELGNRVNTAVQWFQRQSGTIAGEIFSGIGIATSVLVTIGVVLVLTFFFLKDGEGFLPWLRSIVGKRAGWHLTELLTRSWITLGGFVRAQALVSLVDAIFIGAGLILLDVPMALALAVLTFIAGFIPIIGAFVAGALAVLVALVSLGLTKAIITLGIVIAVQQLEGNVLSPLLQSRAMNLHPVIVLVSVTVGGGIFGIMGAFLAVPAAAMIAVLFRYLQDMTALRAGEKSADEITFVTTAGSITGKFGERRGKELLEKRRREQQNHKAEDSHAELPDEGITRAGAISALDKLNDLIHFFGKHK</sequence>
<keyword evidence="3" id="KW-0813">Transport</keyword>
<comment type="similarity">
    <text evidence="2">Belongs to the autoinducer-2 exporter (AI-2E) (TC 2.A.86) family.</text>
</comment>
<evidence type="ECO:0000256" key="2">
    <source>
        <dbReference type="ARBA" id="ARBA00009773"/>
    </source>
</evidence>
<evidence type="ECO:0000256" key="4">
    <source>
        <dbReference type="ARBA" id="ARBA00022475"/>
    </source>
</evidence>
<dbReference type="Proteomes" id="UP000006465">
    <property type="component" value="Chromosome"/>
</dbReference>
<evidence type="ECO:0000256" key="6">
    <source>
        <dbReference type="ARBA" id="ARBA00022989"/>
    </source>
</evidence>
<feature type="transmembrane region" description="Helical" evidence="9">
    <location>
        <begin position="246"/>
        <end position="271"/>
    </location>
</feature>
<feature type="transmembrane region" description="Helical" evidence="9">
    <location>
        <begin position="112"/>
        <end position="130"/>
    </location>
</feature>
<proteinExistence type="inferred from homology"/>
<keyword evidence="7 9" id="KW-0472">Membrane</keyword>
<dbReference type="KEGG" id="coe:CP258_03895"/>
<feature type="transmembrane region" description="Helical" evidence="9">
    <location>
        <begin position="307"/>
        <end position="329"/>
    </location>
</feature>
<feature type="transmembrane region" description="Helical" evidence="9">
    <location>
        <begin position="361"/>
        <end position="383"/>
    </location>
</feature>
<gene>
    <name evidence="10" type="ORF">CP258_03895</name>
</gene>
<dbReference type="EMBL" id="CP003540">
    <property type="protein sequence ID" value="AFK16386.2"/>
    <property type="molecule type" value="Genomic_DNA"/>
</dbReference>
<dbReference type="RefSeq" id="WP_014523868.1">
    <property type="nucleotide sequence ID" value="NC_017945.3"/>
</dbReference>
<reference evidence="10 11" key="1">
    <citation type="journal article" date="2013" name="J. Biotechnol.">
        <title>Genome sequence of Corynebacterium pseudotuberculosis biovar equi strain 258 and prediction of antigenic targets to improve biotechnological vaccine production.</title>
        <authorList>
            <person name="Soares S.C."/>
            <person name="Trost E."/>
            <person name="Ramos R.T."/>
            <person name="Carneiro A.R."/>
            <person name="Santos A.R."/>
            <person name="Pinto A.C."/>
            <person name="Barbosa E."/>
            <person name="Aburjaile F."/>
            <person name="Ali A."/>
            <person name="Diniz C.A."/>
            <person name="Hassan S.S."/>
            <person name="Fiaux K."/>
            <person name="Guimaraes L.C."/>
            <person name="Bakhtiar S.M."/>
            <person name="Pereira U."/>
            <person name="Almeida S.S."/>
            <person name="Abreu V.A."/>
            <person name="Rocha F.S."/>
            <person name="Dorella F.A."/>
            <person name="Miyoshi A."/>
            <person name="Silva A."/>
            <person name="Azevedo V."/>
            <person name="Tauch A."/>
        </authorList>
    </citation>
    <scope>NUCLEOTIDE SEQUENCE [LARGE SCALE GENOMIC DNA]</scope>
    <source>
        <strain evidence="10 11">258</strain>
    </source>
</reference>
<organism evidence="10 11">
    <name type="scientific">Corynebacterium pseudotuberculosis 258</name>
    <dbReference type="NCBI Taxonomy" id="1168865"/>
    <lineage>
        <taxon>Bacteria</taxon>
        <taxon>Bacillati</taxon>
        <taxon>Actinomycetota</taxon>
        <taxon>Actinomycetes</taxon>
        <taxon>Mycobacteriales</taxon>
        <taxon>Corynebacteriaceae</taxon>
        <taxon>Corynebacterium</taxon>
    </lineage>
</organism>
<accession>A0AAU8PIU6</accession>
<evidence type="ECO:0000256" key="1">
    <source>
        <dbReference type="ARBA" id="ARBA00004651"/>
    </source>
</evidence>
<evidence type="ECO:0000256" key="7">
    <source>
        <dbReference type="ARBA" id="ARBA00023136"/>
    </source>
</evidence>
<evidence type="ECO:0000256" key="5">
    <source>
        <dbReference type="ARBA" id="ARBA00022692"/>
    </source>
</evidence>
<dbReference type="PANTHER" id="PTHR21716:SF53">
    <property type="entry name" value="PERMEASE PERM-RELATED"/>
    <property type="match status" value="1"/>
</dbReference>
<feature type="transmembrane region" description="Helical" evidence="9">
    <location>
        <begin position="166"/>
        <end position="186"/>
    </location>
</feature>
<name>A0AAU8PIU6_CORPS</name>
<evidence type="ECO:0000256" key="8">
    <source>
        <dbReference type="SAM" id="MobiDB-lite"/>
    </source>
</evidence>
<feature type="compositionally biased region" description="Low complexity" evidence="8">
    <location>
        <begin position="42"/>
        <end position="52"/>
    </location>
</feature>
<feature type="transmembrane region" description="Helical" evidence="9">
    <location>
        <begin position="335"/>
        <end position="354"/>
    </location>
</feature>
<evidence type="ECO:0000256" key="3">
    <source>
        <dbReference type="ARBA" id="ARBA00022448"/>
    </source>
</evidence>
<evidence type="ECO:0000313" key="11">
    <source>
        <dbReference type="Proteomes" id="UP000006465"/>
    </source>
</evidence>
<dbReference type="GO" id="GO:0055085">
    <property type="term" value="P:transmembrane transport"/>
    <property type="evidence" value="ECO:0007669"/>
    <property type="project" value="TreeGrafter"/>
</dbReference>
<evidence type="ECO:0000313" key="10">
    <source>
        <dbReference type="EMBL" id="AFK16386.2"/>
    </source>
</evidence>